<dbReference type="Gene3D" id="3.40.1440.60">
    <property type="entry name" value="PriA, 3(prime) DNA-binding domain"/>
    <property type="match status" value="1"/>
</dbReference>
<dbReference type="GO" id="GO:0006302">
    <property type="term" value="P:double-strand break repair"/>
    <property type="evidence" value="ECO:0007669"/>
    <property type="project" value="TreeGrafter"/>
</dbReference>
<evidence type="ECO:0000256" key="3">
    <source>
        <dbReference type="ARBA" id="ARBA00023125"/>
    </source>
</evidence>
<dbReference type="GO" id="GO:0006310">
    <property type="term" value="P:DNA recombination"/>
    <property type="evidence" value="ECO:0007669"/>
    <property type="project" value="TreeGrafter"/>
</dbReference>
<dbReference type="GO" id="GO:0006270">
    <property type="term" value="P:DNA replication initiation"/>
    <property type="evidence" value="ECO:0007669"/>
    <property type="project" value="TreeGrafter"/>
</dbReference>
<name>A0A3B1DRG7_9ZZZZ</name>
<evidence type="ECO:0000256" key="2">
    <source>
        <dbReference type="ARBA" id="ARBA00022840"/>
    </source>
</evidence>
<dbReference type="InterPro" id="IPR042115">
    <property type="entry name" value="PriA_3primeBD_sf"/>
</dbReference>
<sequence length="370" mass="41560">MHLCDIVFPQNLPPLTYSVPEKLRPSVKAGMMVLAPLRGKIKKGMVLRHYPPGSGTFKGRLNEIIEIVMPVYSPSMTELLDWSTDYYITNHGMMLKSMPFKEILKAARKPRHRPPAAFEFTPPLPSDVEADFINEISTSVRKGAYRTFLYHAPGDEHEIGFVLRLLQGIRNALILAPEVRDAELLYSLLRGLPDGNRVCAYHGEMKRPERYDSIEGIYAGRYNIVVGTRPVVFAPLLSPSVIIVIKEHNLAYKQEQSPRYHGRDVAVMRGFIEKIPVVLTSVSPSVESCYNSFNNKYILLRQKDMGTGPAVSLIQPGKSKTVTPFLSVRLLNSLRTVINKTGKTETPAGAMVVIQRRGYSMLKCDDCEEI</sequence>
<dbReference type="PANTHER" id="PTHR30580">
    <property type="entry name" value="PRIMOSOMAL PROTEIN N"/>
    <property type="match status" value="1"/>
</dbReference>
<organism evidence="5">
    <name type="scientific">hydrothermal vent metagenome</name>
    <dbReference type="NCBI Taxonomy" id="652676"/>
    <lineage>
        <taxon>unclassified sequences</taxon>
        <taxon>metagenomes</taxon>
        <taxon>ecological metagenomes</taxon>
    </lineage>
</organism>
<feature type="non-terminal residue" evidence="5">
    <location>
        <position position="370"/>
    </location>
</feature>
<dbReference type="InterPro" id="IPR027417">
    <property type="entry name" value="P-loop_NTPase"/>
</dbReference>
<dbReference type="SUPFAM" id="SSF52540">
    <property type="entry name" value="P-loop containing nucleoside triphosphate hydrolases"/>
    <property type="match status" value="1"/>
</dbReference>
<proteinExistence type="predicted"/>
<accession>A0A3B1DRG7</accession>
<dbReference type="GO" id="GO:0043138">
    <property type="term" value="F:3'-5' DNA helicase activity"/>
    <property type="evidence" value="ECO:0007669"/>
    <property type="project" value="TreeGrafter"/>
</dbReference>
<dbReference type="PANTHER" id="PTHR30580:SF0">
    <property type="entry name" value="PRIMOSOMAL PROTEIN N"/>
    <property type="match status" value="1"/>
</dbReference>
<keyword evidence="3" id="KW-0238">DNA-binding</keyword>
<evidence type="ECO:0000313" key="5">
    <source>
        <dbReference type="EMBL" id="VAX34375.1"/>
    </source>
</evidence>
<reference evidence="5" key="1">
    <citation type="submission" date="2018-06" db="EMBL/GenBank/DDBJ databases">
        <authorList>
            <person name="Zhirakovskaya E."/>
        </authorList>
    </citation>
    <scope>NUCLEOTIDE SEQUENCE</scope>
</reference>
<feature type="domain" description="Primosomal protein N' 3' DNA-binding" evidence="4">
    <location>
        <begin position="14"/>
        <end position="98"/>
    </location>
</feature>
<dbReference type="GO" id="GO:0005524">
    <property type="term" value="F:ATP binding"/>
    <property type="evidence" value="ECO:0007669"/>
    <property type="project" value="UniProtKB-KW"/>
</dbReference>
<dbReference type="AlphaFoldDB" id="A0A3B1DRG7"/>
<protein>
    <submittedName>
        <fullName evidence="5">Helicase PriA essential for oriC/DnaA-independent DNA replication</fullName>
    </submittedName>
</protein>
<dbReference type="GO" id="GO:0003677">
    <property type="term" value="F:DNA binding"/>
    <property type="evidence" value="ECO:0007669"/>
    <property type="project" value="UniProtKB-KW"/>
</dbReference>
<keyword evidence="1" id="KW-0547">Nucleotide-binding</keyword>
<dbReference type="Pfam" id="PF17764">
    <property type="entry name" value="PriA_3primeBD"/>
    <property type="match status" value="1"/>
</dbReference>
<keyword evidence="5" id="KW-0347">Helicase</keyword>
<dbReference type="InterPro" id="IPR041222">
    <property type="entry name" value="PriA_3primeBD"/>
</dbReference>
<dbReference type="Gene3D" id="3.40.50.300">
    <property type="entry name" value="P-loop containing nucleotide triphosphate hydrolases"/>
    <property type="match status" value="1"/>
</dbReference>
<keyword evidence="5" id="KW-0378">Hydrolase</keyword>
<evidence type="ECO:0000259" key="4">
    <source>
        <dbReference type="Pfam" id="PF17764"/>
    </source>
</evidence>
<dbReference type="EMBL" id="UOGI01000306">
    <property type="protein sequence ID" value="VAX34375.1"/>
    <property type="molecule type" value="Genomic_DNA"/>
</dbReference>
<gene>
    <name evidence="5" type="ORF">MNBD_NITROSPIRAE03-805</name>
</gene>
<evidence type="ECO:0000256" key="1">
    <source>
        <dbReference type="ARBA" id="ARBA00022741"/>
    </source>
</evidence>
<keyword evidence="2" id="KW-0067">ATP-binding</keyword>